<sequence length="353" mass="38799">MGTITFLLVLSFLVFFHELGHFLAARYFGVKVHVFSIGFGKKLYAKEYKGTLWQFALIPLGGYVKMKGQDDTKPGLVEEGNDSYNNKTPLQRIVILFAGPFANFILAAILYFVIALAGSNSLSPTIGNVQENSPAQKAGLEVGDVVVKINDKEIKTWDEIGAYIVSSQGALKFFVQRENKVLVKIINPHISDAQNIFKESIKKRMIGISPAPKIVTIYHNPLSALAYAWDKTIESSKMIFMGVQKLIQGIIPSSEVGGVISIGKVISDASQSSIVALLAITALISVNLGVLNLLPIPALDGGHIMFNLYEIITRRKPSDKVFMYLTLAGWMILASLMLLGIYNDINRIFLKGE</sequence>
<accession>A0A4Q0YGC0</accession>
<comment type="cofactor">
    <cofactor evidence="1 11">
        <name>Zn(2+)</name>
        <dbReference type="ChEBI" id="CHEBI:29105"/>
    </cofactor>
</comment>
<dbReference type="InterPro" id="IPR041489">
    <property type="entry name" value="PDZ_6"/>
</dbReference>
<gene>
    <name evidence="13" type="ORF">CRV08_04395</name>
</gene>
<dbReference type="CDD" id="cd06163">
    <property type="entry name" value="S2P-M50_PDZ_RseP-like"/>
    <property type="match status" value="1"/>
</dbReference>
<evidence type="ECO:0000256" key="4">
    <source>
        <dbReference type="ARBA" id="ARBA00022670"/>
    </source>
</evidence>
<dbReference type="PROSITE" id="PS50106">
    <property type="entry name" value="PDZ"/>
    <property type="match status" value="1"/>
</dbReference>
<dbReference type="Pfam" id="PF17820">
    <property type="entry name" value="PDZ_6"/>
    <property type="match status" value="1"/>
</dbReference>
<dbReference type="InterPro" id="IPR004387">
    <property type="entry name" value="Pept_M50_Zn"/>
</dbReference>
<protein>
    <recommendedName>
        <fullName evidence="11">Zinc metalloprotease</fullName>
        <ecNumber evidence="11">3.4.24.-</ecNumber>
    </recommendedName>
</protein>
<keyword evidence="7 11" id="KW-0862">Zinc</keyword>
<feature type="transmembrane region" description="Helical" evidence="11">
    <location>
        <begin position="93"/>
        <end position="114"/>
    </location>
</feature>
<evidence type="ECO:0000256" key="7">
    <source>
        <dbReference type="ARBA" id="ARBA00022833"/>
    </source>
</evidence>
<dbReference type="EMBL" id="PDKJ01000003">
    <property type="protein sequence ID" value="RXJ69255.1"/>
    <property type="molecule type" value="Genomic_DNA"/>
</dbReference>
<organism evidence="13 14">
    <name type="scientific">Halarcobacter ebronensis</name>
    <dbReference type="NCBI Taxonomy" id="1462615"/>
    <lineage>
        <taxon>Bacteria</taxon>
        <taxon>Pseudomonadati</taxon>
        <taxon>Campylobacterota</taxon>
        <taxon>Epsilonproteobacteria</taxon>
        <taxon>Campylobacterales</taxon>
        <taxon>Arcobacteraceae</taxon>
        <taxon>Halarcobacter</taxon>
    </lineage>
</organism>
<name>A0A4Q0YGC0_9BACT</name>
<keyword evidence="5 11" id="KW-0812">Transmembrane</keyword>
<dbReference type="GO" id="GO:0004222">
    <property type="term" value="F:metalloendopeptidase activity"/>
    <property type="evidence" value="ECO:0007669"/>
    <property type="project" value="InterPro"/>
</dbReference>
<reference evidence="13 14" key="1">
    <citation type="submission" date="2017-10" db="EMBL/GenBank/DDBJ databases">
        <title>Genomics of the genus Arcobacter.</title>
        <authorList>
            <person name="Perez-Cataluna A."/>
            <person name="Figueras M.J."/>
        </authorList>
    </citation>
    <scope>NUCLEOTIDE SEQUENCE [LARGE SCALE GENOMIC DNA]</scope>
    <source>
        <strain evidence="13 14">CECT 8993</strain>
    </source>
</reference>
<evidence type="ECO:0000256" key="8">
    <source>
        <dbReference type="ARBA" id="ARBA00022989"/>
    </source>
</evidence>
<evidence type="ECO:0000256" key="3">
    <source>
        <dbReference type="ARBA" id="ARBA00007931"/>
    </source>
</evidence>
<dbReference type="EC" id="3.4.24.-" evidence="11"/>
<evidence type="ECO:0000259" key="12">
    <source>
        <dbReference type="PROSITE" id="PS50106"/>
    </source>
</evidence>
<evidence type="ECO:0000313" key="13">
    <source>
        <dbReference type="EMBL" id="RXJ69255.1"/>
    </source>
</evidence>
<dbReference type="InterPro" id="IPR008915">
    <property type="entry name" value="Peptidase_M50"/>
</dbReference>
<feature type="domain" description="PDZ" evidence="12">
    <location>
        <begin position="114"/>
        <end position="179"/>
    </location>
</feature>
<dbReference type="CDD" id="cd23081">
    <property type="entry name" value="cpPDZ_EcRseP-like"/>
    <property type="match status" value="1"/>
</dbReference>
<dbReference type="Pfam" id="PF02163">
    <property type="entry name" value="Peptidase_M50"/>
    <property type="match status" value="1"/>
</dbReference>
<dbReference type="Gene3D" id="2.30.42.10">
    <property type="match status" value="1"/>
</dbReference>
<evidence type="ECO:0000256" key="11">
    <source>
        <dbReference type="RuleBase" id="RU362031"/>
    </source>
</evidence>
<dbReference type="SMART" id="SM00228">
    <property type="entry name" value="PDZ"/>
    <property type="match status" value="1"/>
</dbReference>
<comment type="similarity">
    <text evidence="3 11">Belongs to the peptidase M50B family.</text>
</comment>
<dbReference type="GO" id="GO:0046872">
    <property type="term" value="F:metal ion binding"/>
    <property type="evidence" value="ECO:0007669"/>
    <property type="project" value="UniProtKB-KW"/>
</dbReference>
<evidence type="ECO:0000256" key="1">
    <source>
        <dbReference type="ARBA" id="ARBA00001947"/>
    </source>
</evidence>
<evidence type="ECO:0000256" key="9">
    <source>
        <dbReference type="ARBA" id="ARBA00023049"/>
    </source>
</evidence>
<dbReference type="NCBIfam" id="TIGR00054">
    <property type="entry name" value="RIP metalloprotease RseP"/>
    <property type="match status" value="2"/>
</dbReference>
<evidence type="ECO:0000313" key="14">
    <source>
        <dbReference type="Proteomes" id="UP000290172"/>
    </source>
</evidence>
<dbReference type="InterPro" id="IPR001478">
    <property type="entry name" value="PDZ"/>
</dbReference>
<keyword evidence="11" id="KW-0479">Metal-binding</keyword>
<evidence type="ECO:0000256" key="2">
    <source>
        <dbReference type="ARBA" id="ARBA00004141"/>
    </source>
</evidence>
<dbReference type="Proteomes" id="UP000290172">
    <property type="component" value="Unassembled WGS sequence"/>
</dbReference>
<dbReference type="GO" id="GO:0006508">
    <property type="term" value="P:proteolysis"/>
    <property type="evidence" value="ECO:0007669"/>
    <property type="project" value="UniProtKB-KW"/>
</dbReference>
<dbReference type="PANTHER" id="PTHR42837:SF2">
    <property type="entry name" value="MEMBRANE METALLOPROTEASE ARASP2, CHLOROPLASTIC-RELATED"/>
    <property type="match status" value="1"/>
</dbReference>
<keyword evidence="9 11" id="KW-0482">Metalloprotease</keyword>
<evidence type="ECO:0000256" key="5">
    <source>
        <dbReference type="ARBA" id="ARBA00022692"/>
    </source>
</evidence>
<keyword evidence="4 13" id="KW-0645">Protease</keyword>
<evidence type="ECO:0000256" key="6">
    <source>
        <dbReference type="ARBA" id="ARBA00022801"/>
    </source>
</evidence>
<evidence type="ECO:0000256" key="10">
    <source>
        <dbReference type="ARBA" id="ARBA00023136"/>
    </source>
</evidence>
<dbReference type="GO" id="GO:0016020">
    <property type="term" value="C:membrane"/>
    <property type="evidence" value="ECO:0007669"/>
    <property type="project" value="UniProtKB-SubCell"/>
</dbReference>
<dbReference type="PANTHER" id="PTHR42837">
    <property type="entry name" value="REGULATOR OF SIGMA-E PROTEASE RSEP"/>
    <property type="match status" value="1"/>
</dbReference>
<keyword evidence="6 11" id="KW-0378">Hydrolase</keyword>
<keyword evidence="8 11" id="KW-1133">Transmembrane helix</keyword>
<comment type="subcellular location">
    <subcellularLocation>
        <location evidence="2">Membrane</location>
        <topology evidence="2">Multi-pass membrane protein</topology>
    </subcellularLocation>
</comment>
<comment type="caution">
    <text evidence="13">The sequence shown here is derived from an EMBL/GenBank/DDBJ whole genome shotgun (WGS) entry which is preliminary data.</text>
</comment>
<feature type="transmembrane region" description="Helical" evidence="11">
    <location>
        <begin position="274"/>
        <end position="296"/>
    </location>
</feature>
<dbReference type="SUPFAM" id="SSF50156">
    <property type="entry name" value="PDZ domain-like"/>
    <property type="match status" value="1"/>
</dbReference>
<dbReference type="AlphaFoldDB" id="A0A4Q0YGC0"/>
<keyword evidence="10 11" id="KW-0472">Membrane</keyword>
<dbReference type="RefSeq" id="WP_128979469.1">
    <property type="nucleotide sequence ID" value="NZ_PDKJ01000003.1"/>
</dbReference>
<proteinExistence type="inferred from homology"/>
<feature type="transmembrane region" description="Helical" evidence="11">
    <location>
        <begin position="321"/>
        <end position="342"/>
    </location>
</feature>
<dbReference type="InterPro" id="IPR036034">
    <property type="entry name" value="PDZ_sf"/>
</dbReference>